<feature type="non-terminal residue" evidence="2">
    <location>
        <position position="21"/>
    </location>
</feature>
<accession>A0A6J4ST28</accession>
<reference evidence="2" key="1">
    <citation type="submission" date="2020-02" db="EMBL/GenBank/DDBJ databases">
        <authorList>
            <person name="Meier V. D."/>
        </authorList>
    </citation>
    <scope>NUCLEOTIDE SEQUENCE</scope>
    <source>
        <strain evidence="2">AVDCRST_MAG30</strain>
    </source>
</reference>
<gene>
    <name evidence="2" type="ORF">AVDCRST_MAG30-2114</name>
</gene>
<protein>
    <submittedName>
        <fullName evidence="2">Uncharacterized protein</fullName>
    </submittedName>
</protein>
<evidence type="ECO:0000256" key="1">
    <source>
        <dbReference type="SAM" id="MobiDB-lite"/>
    </source>
</evidence>
<evidence type="ECO:0000313" key="2">
    <source>
        <dbReference type="EMBL" id="CAA9504467.1"/>
    </source>
</evidence>
<feature type="region of interest" description="Disordered" evidence="1">
    <location>
        <begin position="1"/>
        <end position="21"/>
    </location>
</feature>
<sequence length="21" mass="1881">DPRGGGGGPGRARGGRGGLCA</sequence>
<organism evidence="2">
    <name type="scientific">uncultured Solirubrobacteraceae bacterium</name>
    <dbReference type="NCBI Taxonomy" id="1162706"/>
    <lineage>
        <taxon>Bacteria</taxon>
        <taxon>Bacillati</taxon>
        <taxon>Actinomycetota</taxon>
        <taxon>Thermoleophilia</taxon>
        <taxon>Solirubrobacterales</taxon>
        <taxon>Solirubrobacteraceae</taxon>
        <taxon>environmental samples</taxon>
    </lineage>
</organism>
<name>A0A6J4ST28_9ACTN</name>
<dbReference type="AlphaFoldDB" id="A0A6J4ST28"/>
<dbReference type="EMBL" id="CADCVS010000278">
    <property type="protein sequence ID" value="CAA9504467.1"/>
    <property type="molecule type" value="Genomic_DNA"/>
</dbReference>
<feature type="non-terminal residue" evidence="2">
    <location>
        <position position="1"/>
    </location>
</feature>
<proteinExistence type="predicted"/>